<proteinExistence type="predicted"/>
<name>A0A3G2KGG6_9CAUD</name>
<keyword evidence="1" id="KW-0812">Transmembrane</keyword>
<evidence type="ECO:0000256" key="1">
    <source>
        <dbReference type="SAM" id="Phobius"/>
    </source>
</evidence>
<protein>
    <submittedName>
        <fullName evidence="2">Uncharacterized protein</fullName>
    </submittedName>
</protein>
<sequence>MRLDWVEIKRATMTFVGATAITFCVLAIVIAILAGVDRLIGAL</sequence>
<gene>
    <name evidence="2" type="primary">109</name>
    <name evidence="2" type="ORF">SEA_FOWLMOUTH_109</name>
</gene>
<keyword evidence="1" id="KW-1133">Transmembrane helix</keyword>
<dbReference type="RefSeq" id="YP_009841776.1">
    <property type="nucleotide sequence ID" value="NC_048734.1"/>
</dbReference>
<dbReference type="KEGG" id="vg:55611969"/>
<keyword evidence="1" id="KW-0472">Membrane</keyword>
<feature type="transmembrane region" description="Helical" evidence="1">
    <location>
        <begin position="12"/>
        <end position="36"/>
    </location>
</feature>
<dbReference type="Proteomes" id="UP000278789">
    <property type="component" value="Segment"/>
</dbReference>
<reference evidence="2" key="1">
    <citation type="submission" date="2018-09" db="EMBL/GenBank/DDBJ databases">
        <authorList>
            <person name="Bryant B."/>
            <person name="Burch A."/>
            <person name="Dorissaint R."/>
            <person name="Douthitt C."/>
            <person name="Garofalo J."/>
            <person name="Kuiack J."/>
            <person name="Marcillon S."/>
            <person name="Moreno J."/>
            <person name="Norus J."/>
            <person name="Parks M."/>
            <person name="Peroza J."/>
            <person name="Wilse K."/>
            <person name="Wiersma-Koch H."/>
            <person name="D'Elia T."/>
            <person name="Garlena R.A."/>
            <person name="Russell D.A."/>
            <person name="Pope W.H."/>
            <person name="Jacobs-Sera D."/>
            <person name="Hatfull G.F."/>
        </authorList>
    </citation>
    <scope>NUCLEOTIDE SEQUENCE [LARGE SCALE GENOMIC DNA]</scope>
</reference>
<keyword evidence="3" id="KW-1185">Reference proteome</keyword>
<dbReference type="EMBL" id="MH834613">
    <property type="protein sequence ID" value="AYN58058.1"/>
    <property type="molecule type" value="Genomic_DNA"/>
</dbReference>
<evidence type="ECO:0000313" key="2">
    <source>
        <dbReference type="EMBL" id="AYN58058.1"/>
    </source>
</evidence>
<evidence type="ECO:0000313" key="3">
    <source>
        <dbReference type="Proteomes" id="UP000278789"/>
    </source>
</evidence>
<organism evidence="2 3">
    <name type="scientific">Mycobacterium phage Fowlmouth</name>
    <dbReference type="NCBI Taxonomy" id="2419978"/>
    <lineage>
        <taxon>Viruses</taxon>
        <taxon>Duplodnaviria</taxon>
        <taxon>Heunggongvirae</taxon>
        <taxon>Uroviricota</taxon>
        <taxon>Caudoviricetes</taxon>
        <taxon>Fowlmouthvirus</taxon>
        <taxon>Fowlmouthvirus fowlmouth</taxon>
    </lineage>
</organism>
<dbReference type="GeneID" id="55611969"/>
<accession>A0A3G2KGG6</accession>